<comment type="similarity">
    <text evidence="2">Belongs to the zinc-containing alcohol dehydrogenase family. Quinone oxidoreductase subfamily.</text>
</comment>
<dbReference type="SMART" id="SM00829">
    <property type="entry name" value="PKS_ER"/>
    <property type="match status" value="1"/>
</dbReference>
<dbReference type="InterPro" id="IPR011032">
    <property type="entry name" value="GroES-like_sf"/>
</dbReference>
<evidence type="ECO:0000256" key="11">
    <source>
        <dbReference type="ARBA" id="ARBA00038963"/>
    </source>
</evidence>
<evidence type="ECO:0000256" key="14">
    <source>
        <dbReference type="ARBA" id="ARBA00048843"/>
    </source>
</evidence>
<reference evidence="16 17" key="1">
    <citation type="submission" date="2020-08" db="EMBL/GenBank/DDBJ databases">
        <authorList>
            <person name="Hejnol A."/>
        </authorList>
    </citation>
    <scope>NUCLEOTIDE SEQUENCE [LARGE SCALE GENOMIC DNA]</scope>
</reference>
<keyword evidence="5" id="KW-0521">NADP</keyword>
<dbReference type="InterPro" id="IPR036291">
    <property type="entry name" value="NAD(P)-bd_dom_sf"/>
</dbReference>
<comment type="subcellular location">
    <subcellularLocation>
        <location evidence="1">Mitochondrion</location>
    </subcellularLocation>
</comment>
<sequence>MLSFTVKRSAKCFFQQKNCLSSFNVIYENYGDPRKVLVGREREIQPLKDGQVLLKFLASSVNPADINQIQGVYPIKPSMPAVGGNEGVATVIETKSQNLKVGDWVIPALAGSGTWRSHAVFNEKDAIKIDNSLPLESAATLSVNPCTAYRMLMDFERIDEGDVVLQNGANSAVGQAVIQIATDLRIKTVNVIRDRPRVENLKRFLFDMGADYVLTEEECKTQLSDILRKESAPKLALNCVGGMSATNFLKYIRPKGTMVTYGCMSKIPFKASAASLIFADITFKGFWMSRWNDENNQSAERYRTLDYLSSLIKKNKLKCPPVSKVPLEKFPEAIENAMTEFTTHKQLLV</sequence>
<evidence type="ECO:0000313" key="16">
    <source>
        <dbReference type="EMBL" id="CAD5117286.1"/>
    </source>
</evidence>
<protein>
    <recommendedName>
        <fullName evidence="12">Enoyl-[acyl-carrier-protein] reductase, mitochondrial</fullName>
        <ecNumber evidence="11">1.3.1.104</ecNumber>
    </recommendedName>
    <alternativeName>
        <fullName evidence="13">2-enoyl thioester reductase</fullName>
    </alternativeName>
</protein>
<keyword evidence="6" id="KW-0809">Transit peptide</keyword>
<evidence type="ECO:0000313" key="17">
    <source>
        <dbReference type="Proteomes" id="UP000549394"/>
    </source>
</evidence>
<keyword evidence="10" id="KW-0275">Fatty acid biosynthesis</keyword>
<dbReference type="InterPro" id="IPR020843">
    <property type="entry name" value="ER"/>
</dbReference>
<dbReference type="FunFam" id="3.90.180.10:FF:000010">
    <property type="entry name" value="Enoyl-[acyl-carrier-protein] reductase, mitochondrial"/>
    <property type="match status" value="1"/>
</dbReference>
<evidence type="ECO:0000256" key="7">
    <source>
        <dbReference type="ARBA" id="ARBA00023002"/>
    </source>
</evidence>
<keyword evidence="3" id="KW-0444">Lipid biosynthesis</keyword>
<dbReference type="EC" id="1.3.1.104" evidence="11"/>
<dbReference type="GO" id="GO:0005739">
    <property type="term" value="C:mitochondrion"/>
    <property type="evidence" value="ECO:0007669"/>
    <property type="project" value="UniProtKB-SubCell"/>
</dbReference>
<evidence type="ECO:0000259" key="15">
    <source>
        <dbReference type="SMART" id="SM00829"/>
    </source>
</evidence>
<comment type="caution">
    <text evidence="16">The sequence shown here is derived from an EMBL/GenBank/DDBJ whole genome shotgun (WGS) entry which is preliminary data.</text>
</comment>
<evidence type="ECO:0000256" key="1">
    <source>
        <dbReference type="ARBA" id="ARBA00004173"/>
    </source>
</evidence>
<comment type="catalytic activity">
    <reaction evidence="14">
        <text>a 2,3-saturated acyl-[ACP] + NADP(+) = a (2E)-enoyl-[ACP] + NADPH + H(+)</text>
        <dbReference type="Rhea" id="RHEA:22564"/>
        <dbReference type="Rhea" id="RHEA-COMP:9925"/>
        <dbReference type="Rhea" id="RHEA-COMP:9926"/>
        <dbReference type="ChEBI" id="CHEBI:15378"/>
        <dbReference type="ChEBI" id="CHEBI:57783"/>
        <dbReference type="ChEBI" id="CHEBI:58349"/>
        <dbReference type="ChEBI" id="CHEBI:78784"/>
        <dbReference type="ChEBI" id="CHEBI:78785"/>
        <dbReference type="EC" id="1.3.1.104"/>
    </reaction>
</comment>
<evidence type="ECO:0000256" key="3">
    <source>
        <dbReference type="ARBA" id="ARBA00022516"/>
    </source>
</evidence>
<organism evidence="16 17">
    <name type="scientific">Dimorphilus gyrociliatus</name>
    <dbReference type="NCBI Taxonomy" id="2664684"/>
    <lineage>
        <taxon>Eukaryota</taxon>
        <taxon>Metazoa</taxon>
        <taxon>Spiralia</taxon>
        <taxon>Lophotrochozoa</taxon>
        <taxon>Annelida</taxon>
        <taxon>Polychaeta</taxon>
        <taxon>Polychaeta incertae sedis</taxon>
        <taxon>Dinophilidae</taxon>
        <taxon>Dimorphilus</taxon>
    </lineage>
</organism>
<evidence type="ECO:0000256" key="10">
    <source>
        <dbReference type="ARBA" id="ARBA00023160"/>
    </source>
</evidence>
<dbReference type="CDD" id="cd08290">
    <property type="entry name" value="ETR"/>
    <property type="match status" value="1"/>
</dbReference>
<name>A0A7I8VPR6_9ANNE</name>
<evidence type="ECO:0000256" key="12">
    <source>
        <dbReference type="ARBA" id="ARBA00041058"/>
    </source>
</evidence>
<evidence type="ECO:0000256" key="13">
    <source>
        <dbReference type="ARBA" id="ARBA00042123"/>
    </source>
</evidence>
<dbReference type="SUPFAM" id="SSF50129">
    <property type="entry name" value="GroES-like"/>
    <property type="match status" value="1"/>
</dbReference>
<dbReference type="EMBL" id="CAJFCJ010000007">
    <property type="protein sequence ID" value="CAD5117286.1"/>
    <property type="molecule type" value="Genomic_DNA"/>
</dbReference>
<evidence type="ECO:0000256" key="6">
    <source>
        <dbReference type="ARBA" id="ARBA00022946"/>
    </source>
</evidence>
<dbReference type="InterPro" id="IPR013149">
    <property type="entry name" value="ADH-like_C"/>
</dbReference>
<dbReference type="InterPro" id="IPR013154">
    <property type="entry name" value="ADH-like_N"/>
</dbReference>
<dbReference type="PANTHER" id="PTHR43981:SF2">
    <property type="entry name" value="ENOYL-[ACYL-CARRIER-PROTEIN] REDUCTASE, MITOCHONDRIAL"/>
    <property type="match status" value="1"/>
</dbReference>
<evidence type="ECO:0000256" key="8">
    <source>
        <dbReference type="ARBA" id="ARBA00023098"/>
    </source>
</evidence>
<dbReference type="PANTHER" id="PTHR43981">
    <property type="entry name" value="ENOYL-[ACYL-CARRIER-PROTEIN] REDUCTASE, MITOCHONDRIAL"/>
    <property type="match status" value="1"/>
</dbReference>
<evidence type="ECO:0000256" key="2">
    <source>
        <dbReference type="ARBA" id="ARBA00010371"/>
    </source>
</evidence>
<dbReference type="FunFam" id="3.40.50.720:FF:000112">
    <property type="entry name" value="Enoyl-[acyl-carrier-protein] reductase 1, mitochondrial"/>
    <property type="match status" value="1"/>
</dbReference>
<evidence type="ECO:0000256" key="4">
    <source>
        <dbReference type="ARBA" id="ARBA00022832"/>
    </source>
</evidence>
<accession>A0A7I8VPR6</accession>
<dbReference type="GO" id="GO:0141148">
    <property type="term" value="F:enoyl-[acyl-carrier-protein] reductase (NADPH) activity"/>
    <property type="evidence" value="ECO:0007669"/>
    <property type="project" value="UniProtKB-EC"/>
</dbReference>
<keyword evidence="17" id="KW-1185">Reference proteome</keyword>
<keyword evidence="7" id="KW-0560">Oxidoreductase</keyword>
<dbReference type="InterPro" id="IPR051034">
    <property type="entry name" value="Mito_Enoyl-ACP_Reductase"/>
</dbReference>
<dbReference type="SUPFAM" id="SSF51735">
    <property type="entry name" value="NAD(P)-binding Rossmann-fold domains"/>
    <property type="match status" value="1"/>
</dbReference>
<proteinExistence type="inferred from homology"/>
<keyword evidence="9" id="KW-0496">Mitochondrion</keyword>
<evidence type="ECO:0000256" key="9">
    <source>
        <dbReference type="ARBA" id="ARBA00023128"/>
    </source>
</evidence>
<keyword evidence="4" id="KW-0276">Fatty acid metabolism</keyword>
<gene>
    <name evidence="16" type="ORF">DGYR_LOCUS5829</name>
</gene>
<dbReference type="Gene3D" id="3.40.50.720">
    <property type="entry name" value="NAD(P)-binding Rossmann-like Domain"/>
    <property type="match status" value="1"/>
</dbReference>
<dbReference type="Pfam" id="PF00107">
    <property type="entry name" value="ADH_zinc_N"/>
    <property type="match status" value="1"/>
</dbReference>
<dbReference type="AlphaFoldDB" id="A0A7I8VPR6"/>
<feature type="domain" description="Enoyl reductase (ER)" evidence="15">
    <location>
        <begin position="31"/>
        <end position="348"/>
    </location>
</feature>
<dbReference type="Pfam" id="PF08240">
    <property type="entry name" value="ADH_N"/>
    <property type="match status" value="1"/>
</dbReference>
<dbReference type="OrthoDB" id="7482721at2759"/>
<dbReference type="Gene3D" id="3.90.180.10">
    <property type="entry name" value="Medium-chain alcohol dehydrogenases, catalytic domain"/>
    <property type="match status" value="1"/>
</dbReference>
<evidence type="ECO:0000256" key="5">
    <source>
        <dbReference type="ARBA" id="ARBA00022857"/>
    </source>
</evidence>
<dbReference type="GO" id="GO:0006633">
    <property type="term" value="P:fatty acid biosynthetic process"/>
    <property type="evidence" value="ECO:0007669"/>
    <property type="project" value="UniProtKB-KW"/>
</dbReference>
<dbReference type="Proteomes" id="UP000549394">
    <property type="component" value="Unassembled WGS sequence"/>
</dbReference>
<keyword evidence="8" id="KW-0443">Lipid metabolism</keyword>